<sequence length="204" mass="22869">MKTDTYYLHRTQLNFYCDSVFGPRRIDVVDPEWTPPVAYVPDPDWSPDADNLSASAPNIEMPDPNAIPPLISVPNPACKLPPEHELLELSEALYLELSHASAAGKVVALDEDGVPCLVDRPPPSLAQQAAGQRQWRDRLLLSTDTLIVRHRDETEAGRPTTLGADQYRALQGFRMDLRDWPESEAFPDATRRPVEPDWLADYLA</sequence>
<dbReference type="InterPro" id="IPR031893">
    <property type="entry name" value="Phage_tail_APC"/>
</dbReference>
<evidence type="ECO:0000313" key="2">
    <source>
        <dbReference type="EMBL" id="OZY54089.1"/>
    </source>
</evidence>
<protein>
    <recommendedName>
        <fullName evidence="1">Phage tail assembly chaperone-like domain-containing protein</fullName>
    </recommendedName>
</protein>
<proteinExistence type="predicted"/>
<dbReference type="EMBL" id="NQKG01000017">
    <property type="protein sequence ID" value="OZY54089.1"/>
    <property type="molecule type" value="Genomic_DNA"/>
</dbReference>
<reference evidence="2 3" key="1">
    <citation type="submission" date="2017-08" db="EMBL/GenBank/DDBJ databases">
        <title>Genomic and metabolic characterisation of spoilage-associated Pseudomonas species.</title>
        <authorList>
            <person name="Stanborough T."/>
            <person name="Fegan N."/>
            <person name="Powell S.M."/>
            <person name="Singh T."/>
            <person name="Tamplin M.L."/>
            <person name="Chandry P.S."/>
        </authorList>
    </citation>
    <scope>NUCLEOTIDE SEQUENCE [LARGE SCALE GENOMIC DNA]</scope>
    <source>
        <strain evidence="2 3">L1814</strain>
    </source>
</reference>
<keyword evidence="3" id="KW-1185">Reference proteome</keyword>
<accession>A0ABX4GIY1</accession>
<feature type="domain" description="Phage tail assembly chaperone-like" evidence="1">
    <location>
        <begin position="132"/>
        <end position="197"/>
    </location>
</feature>
<organism evidence="2 3">
    <name type="scientific">Pseudomonas lundensis</name>
    <dbReference type="NCBI Taxonomy" id="86185"/>
    <lineage>
        <taxon>Bacteria</taxon>
        <taxon>Pseudomonadati</taxon>
        <taxon>Pseudomonadota</taxon>
        <taxon>Gammaproteobacteria</taxon>
        <taxon>Pseudomonadales</taxon>
        <taxon>Pseudomonadaceae</taxon>
        <taxon>Pseudomonas</taxon>
    </lineage>
</organism>
<evidence type="ECO:0000313" key="3">
    <source>
        <dbReference type="Proteomes" id="UP000216897"/>
    </source>
</evidence>
<name>A0ABX4GIY1_9PSED</name>
<gene>
    <name evidence="2" type="ORF">CJF38_16625</name>
</gene>
<dbReference type="Proteomes" id="UP000216897">
    <property type="component" value="Unassembled WGS sequence"/>
</dbReference>
<comment type="caution">
    <text evidence="2">The sequence shown here is derived from an EMBL/GenBank/DDBJ whole genome shotgun (WGS) entry which is preliminary data.</text>
</comment>
<dbReference type="RefSeq" id="WP_052959622.1">
    <property type="nucleotide sequence ID" value="NZ_LCZA01000013.1"/>
</dbReference>
<evidence type="ECO:0000259" key="1">
    <source>
        <dbReference type="Pfam" id="PF16778"/>
    </source>
</evidence>
<dbReference type="Pfam" id="PF16778">
    <property type="entry name" value="Phage_tail_APC"/>
    <property type="match status" value="1"/>
</dbReference>